<comment type="caution">
    <text evidence="3">The sequence shown here is derived from an EMBL/GenBank/DDBJ whole genome shotgun (WGS) entry which is preliminary data.</text>
</comment>
<organism evidence="3">
    <name type="scientific">Vibrio coralliilyticus</name>
    <dbReference type="NCBI Taxonomy" id="190893"/>
    <lineage>
        <taxon>Bacteria</taxon>
        <taxon>Pseudomonadati</taxon>
        <taxon>Pseudomonadota</taxon>
        <taxon>Gammaproteobacteria</taxon>
        <taxon>Vibrionales</taxon>
        <taxon>Vibrionaceae</taxon>
        <taxon>Vibrio</taxon>
    </lineage>
</organism>
<dbReference type="FunFam" id="3.40.50.720:FF:000084">
    <property type="entry name" value="Short-chain dehydrogenase reductase"/>
    <property type="match status" value="1"/>
</dbReference>
<dbReference type="InterPro" id="IPR002347">
    <property type="entry name" value="SDR_fam"/>
</dbReference>
<dbReference type="Pfam" id="PF13561">
    <property type="entry name" value="adh_short_C2"/>
    <property type="match status" value="1"/>
</dbReference>
<dbReference type="Gene3D" id="3.40.50.720">
    <property type="entry name" value="NAD(P)-binding Rossmann-like Domain"/>
    <property type="match status" value="1"/>
</dbReference>
<dbReference type="PANTHER" id="PTHR24321:SF8">
    <property type="entry name" value="ESTRADIOL 17-BETA-DEHYDROGENASE 8-RELATED"/>
    <property type="match status" value="1"/>
</dbReference>
<dbReference type="SUPFAM" id="SSF51735">
    <property type="entry name" value="NAD(P)-binding Rossmann-fold domains"/>
    <property type="match status" value="1"/>
</dbReference>
<dbReference type="InterPro" id="IPR036291">
    <property type="entry name" value="NAD(P)-bd_dom_sf"/>
</dbReference>
<dbReference type="RefSeq" id="WP_006961966.1">
    <property type="nucleotide sequence ID" value="NZ_CP063051.1"/>
</dbReference>
<dbReference type="PROSITE" id="PS00061">
    <property type="entry name" value="ADH_SHORT"/>
    <property type="match status" value="1"/>
</dbReference>
<keyword evidence="2" id="KW-0560">Oxidoreductase</keyword>
<reference evidence="3" key="1">
    <citation type="journal article" date="2015" name="BMC Genomics">
        <title>Genome mining reveals unlocked bioactive potential of marine Gram-negative bacteria.</title>
        <authorList>
            <person name="Machado H."/>
            <person name="Sonnenschein E.C."/>
            <person name="Melchiorsen J."/>
            <person name="Gram L."/>
        </authorList>
    </citation>
    <scope>NUCLEOTIDE SEQUENCE</scope>
    <source>
        <strain evidence="3">S2052</strain>
    </source>
</reference>
<proteinExistence type="inferred from homology"/>
<dbReference type="EMBL" id="JXXR01000017">
    <property type="protein sequence ID" value="KJY70525.1"/>
    <property type="molecule type" value="Genomic_DNA"/>
</dbReference>
<accession>A0A837G3R2</accession>
<dbReference type="InterPro" id="IPR020904">
    <property type="entry name" value="Sc_DH/Rdtase_CS"/>
</dbReference>
<dbReference type="PRINTS" id="PR00080">
    <property type="entry name" value="SDRFAMILY"/>
</dbReference>
<evidence type="ECO:0000256" key="1">
    <source>
        <dbReference type="ARBA" id="ARBA00006484"/>
    </source>
</evidence>
<sequence length="246" mass="26743">MKTVLITGGSKGIGLEAVKLYASKGEQVITCARTMETWDDVIATNPELSSVDFQVVDISDRDQVEALFDYLTSEYGKLDIAINNASPKLESNGQFSEVDSDELYKTLVNDLWSHTLCLKHELLLMSEGASIVNISSINGIRPTPNASMYSATKHGLEGLTRSVALEAIKDGIRVNSVAPGVTWTPRWEERQASVNPNIRSEVESVVPIGRFAEPAEIVNAIEWLCSDQASYVVGHTLVVDGGLSQS</sequence>
<protein>
    <submittedName>
        <fullName evidence="3">Dehydrogenase</fullName>
    </submittedName>
</protein>
<dbReference type="PANTHER" id="PTHR24321">
    <property type="entry name" value="DEHYDROGENASES, SHORT CHAIN"/>
    <property type="match status" value="1"/>
</dbReference>
<name>A0A837G3R2_9VIBR</name>
<evidence type="ECO:0000256" key="2">
    <source>
        <dbReference type="ARBA" id="ARBA00023002"/>
    </source>
</evidence>
<dbReference type="PRINTS" id="PR00081">
    <property type="entry name" value="GDHRDH"/>
</dbReference>
<evidence type="ECO:0000313" key="3">
    <source>
        <dbReference type="EMBL" id="KJY70525.1"/>
    </source>
</evidence>
<dbReference type="AlphaFoldDB" id="A0A837G3R2"/>
<dbReference type="CDD" id="cd05233">
    <property type="entry name" value="SDR_c"/>
    <property type="match status" value="1"/>
</dbReference>
<dbReference type="GO" id="GO:0016491">
    <property type="term" value="F:oxidoreductase activity"/>
    <property type="evidence" value="ECO:0007669"/>
    <property type="project" value="UniProtKB-KW"/>
</dbReference>
<gene>
    <name evidence="3" type="ORF">TW71_16810</name>
</gene>
<comment type="similarity">
    <text evidence="1">Belongs to the short-chain dehydrogenases/reductases (SDR) family.</text>
</comment>